<evidence type="ECO:0000256" key="2">
    <source>
        <dbReference type="SAM" id="MobiDB-lite"/>
    </source>
</evidence>
<dbReference type="OrthoDB" id="9806939at2"/>
<comment type="similarity">
    <text evidence="1">Belongs to the membrane fusion protein (MFP) (TC 8.A.1) family.</text>
</comment>
<gene>
    <name evidence="6" type="ORF">CJD38_05905</name>
</gene>
<dbReference type="Pfam" id="PF25917">
    <property type="entry name" value="BSH_RND"/>
    <property type="match status" value="1"/>
</dbReference>
<dbReference type="PANTHER" id="PTHR30469:SF37">
    <property type="entry name" value="RAGD PROTEIN"/>
    <property type="match status" value="1"/>
</dbReference>
<dbReference type="Proteomes" id="UP000244248">
    <property type="component" value="Unassembled WGS sequence"/>
</dbReference>
<evidence type="ECO:0000256" key="3">
    <source>
        <dbReference type="SAM" id="Phobius"/>
    </source>
</evidence>
<proteinExistence type="inferred from homology"/>
<protein>
    <submittedName>
        <fullName evidence="6">Efflux RND transporter periplasmic adaptor subunit</fullName>
    </submittedName>
</protein>
<dbReference type="InterPro" id="IPR058792">
    <property type="entry name" value="Beta-barrel_RND_2"/>
</dbReference>
<dbReference type="PANTHER" id="PTHR30469">
    <property type="entry name" value="MULTIDRUG RESISTANCE PROTEIN MDTA"/>
    <property type="match status" value="1"/>
</dbReference>
<name>A0A2T5MHX6_9GAMM</name>
<evidence type="ECO:0000256" key="1">
    <source>
        <dbReference type="ARBA" id="ARBA00009477"/>
    </source>
</evidence>
<dbReference type="Pfam" id="PF25954">
    <property type="entry name" value="Beta-barrel_RND_2"/>
    <property type="match status" value="1"/>
</dbReference>
<dbReference type="AlphaFoldDB" id="A0A2T5MHX6"/>
<keyword evidence="7" id="KW-1185">Reference proteome</keyword>
<dbReference type="Gene3D" id="2.40.420.20">
    <property type="match status" value="1"/>
</dbReference>
<keyword evidence="3" id="KW-0812">Transmembrane</keyword>
<evidence type="ECO:0000313" key="6">
    <source>
        <dbReference type="EMBL" id="PTU32193.1"/>
    </source>
</evidence>
<dbReference type="EMBL" id="QANS01000002">
    <property type="protein sequence ID" value="PTU32193.1"/>
    <property type="molecule type" value="Genomic_DNA"/>
</dbReference>
<evidence type="ECO:0000313" key="7">
    <source>
        <dbReference type="Proteomes" id="UP000244248"/>
    </source>
</evidence>
<dbReference type="InterPro" id="IPR058625">
    <property type="entry name" value="MdtA-like_BSH"/>
</dbReference>
<comment type="caution">
    <text evidence="6">The sequence shown here is derived from an EMBL/GenBank/DDBJ whole genome shotgun (WGS) entry which is preliminary data.</text>
</comment>
<dbReference type="FunFam" id="2.40.30.170:FF:000010">
    <property type="entry name" value="Efflux RND transporter periplasmic adaptor subunit"/>
    <property type="match status" value="1"/>
</dbReference>
<evidence type="ECO:0000259" key="5">
    <source>
        <dbReference type="Pfam" id="PF25954"/>
    </source>
</evidence>
<accession>A0A2T5MHX6</accession>
<keyword evidence="3" id="KW-1133">Transmembrane helix</keyword>
<dbReference type="Gene3D" id="2.40.50.100">
    <property type="match status" value="1"/>
</dbReference>
<evidence type="ECO:0000259" key="4">
    <source>
        <dbReference type="Pfam" id="PF25917"/>
    </source>
</evidence>
<feature type="compositionally biased region" description="Basic and acidic residues" evidence="2">
    <location>
        <begin position="387"/>
        <end position="400"/>
    </location>
</feature>
<dbReference type="SUPFAM" id="SSF111369">
    <property type="entry name" value="HlyD-like secretion proteins"/>
    <property type="match status" value="1"/>
</dbReference>
<sequence>MTDIKSSSPQLPHRSWGAARIGIIIGIIVALVAAWGIIGRVRAQNKLEKQTQLQNTIPVNVTHPRTDDAAEDLALPGDVQAWSDAPIYARTSGYLKRWKVDIGSSVKAGQVLAEIDTPEVDQQLAQAHADLGSAQANQQLAQSTAERWKALLAIDSVSPQEADEKSGDAAAKAAALASSQANLNRLRQLQGFKNIVAPFDGVITARNVDVGDLINPGVSGQQELFHLVDTHQLRIYVQLPQSYAASVTPGMDAELRFAEHPGQTFPAKVLHTANAIDPTTRTMLVQLLADNSKKILLPGSYVEVHFQLPVNEKILRVPDNTLLFRGSAIQVASVDANNHVALKTVTLGRDFGKEVEVLTGVSAKDSLVINPPDSIATGDAVRPIAPKPEKAEGEKSGASK</sequence>
<organism evidence="6 7">
    <name type="scientific">Stenotrophobium rhamnosiphilum</name>
    <dbReference type="NCBI Taxonomy" id="2029166"/>
    <lineage>
        <taxon>Bacteria</taxon>
        <taxon>Pseudomonadati</taxon>
        <taxon>Pseudomonadota</taxon>
        <taxon>Gammaproteobacteria</taxon>
        <taxon>Nevskiales</taxon>
        <taxon>Nevskiaceae</taxon>
        <taxon>Stenotrophobium</taxon>
    </lineage>
</organism>
<feature type="transmembrane region" description="Helical" evidence="3">
    <location>
        <begin position="21"/>
        <end position="38"/>
    </location>
</feature>
<dbReference type="RefSeq" id="WP_107939384.1">
    <property type="nucleotide sequence ID" value="NZ_QANS01000002.1"/>
</dbReference>
<feature type="domain" description="CusB-like beta-barrel" evidence="5">
    <location>
        <begin position="237"/>
        <end position="307"/>
    </location>
</feature>
<feature type="domain" description="Multidrug resistance protein MdtA-like barrel-sandwich hybrid" evidence="4">
    <location>
        <begin position="86"/>
        <end position="217"/>
    </location>
</feature>
<dbReference type="NCBIfam" id="TIGR01730">
    <property type="entry name" value="RND_mfp"/>
    <property type="match status" value="1"/>
</dbReference>
<dbReference type="GO" id="GO:1990281">
    <property type="term" value="C:efflux pump complex"/>
    <property type="evidence" value="ECO:0007669"/>
    <property type="project" value="TreeGrafter"/>
</dbReference>
<feature type="region of interest" description="Disordered" evidence="2">
    <location>
        <begin position="372"/>
        <end position="400"/>
    </location>
</feature>
<dbReference type="InterPro" id="IPR006143">
    <property type="entry name" value="RND_pump_MFP"/>
</dbReference>
<keyword evidence="3" id="KW-0472">Membrane</keyword>
<dbReference type="Gene3D" id="1.10.287.470">
    <property type="entry name" value="Helix hairpin bin"/>
    <property type="match status" value="1"/>
</dbReference>
<dbReference type="GO" id="GO:0015562">
    <property type="term" value="F:efflux transmembrane transporter activity"/>
    <property type="evidence" value="ECO:0007669"/>
    <property type="project" value="TreeGrafter"/>
</dbReference>
<dbReference type="Gene3D" id="2.40.30.170">
    <property type="match status" value="1"/>
</dbReference>
<reference evidence="6 7" key="1">
    <citation type="submission" date="2018-04" db="EMBL/GenBank/DDBJ databases">
        <title>Novel species isolated from glacier.</title>
        <authorList>
            <person name="Liu Q."/>
            <person name="Xin Y.-H."/>
        </authorList>
    </citation>
    <scope>NUCLEOTIDE SEQUENCE [LARGE SCALE GENOMIC DNA]</scope>
    <source>
        <strain evidence="6 7">GT1R17</strain>
    </source>
</reference>